<dbReference type="PROSITE" id="PS50113">
    <property type="entry name" value="PAC"/>
    <property type="match status" value="1"/>
</dbReference>
<dbReference type="PATRIC" id="fig|1029756.8.peg.2514"/>
<dbReference type="InterPro" id="IPR035919">
    <property type="entry name" value="EAL_sf"/>
</dbReference>
<proteinExistence type="predicted"/>
<dbReference type="InterPro" id="IPR035965">
    <property type="entry name" value="PAS-like_dom_sf"/>
</dbReference>
<dbReference type="AlphaFoldDB" id="V5SEM2"/>
<dbReference type="RefSeq" id="WP_023787762.1">
    <property type="nucleotide sequence ID" value="NC_022997.1"/>
</dbReference>
<dbReference type="InterPro" id="IPR001633">
    <property type="entry name" value="EAL_dom"/>
</dbReference>
<dbReference type="GO" id="GO:0071732">
    <property type="term" value="P:cellular response to nitric oxide"/>
    <property type="evidence" value="ECO:0007669"/>
    <property type="project" value="UniProtKB-ARBA"/>
</dbReference>
<evidence type="ECO:0000256" key="2">
    <source>
        <dbReference type="SAM" id="MobiDB-lite"/>
    </source>
</evidence>
<evidence type="ECO:0000259" key="3">
    <source>
        <dbReference type="PROSITE" id="PS50112"/>
    </source>
</evidence>
<dbReference type="PROSITE" id="PS50883">
    <property type="entry name" value="EAL"/>
    <property type="match status" value="1"/>
</dbReference>
<dbReference type="SUPFAM" id="SSF55073">
    <property type="entry name" value="Nucleotide cyclase"/>
    <property type="match status" value="1"/>
</dbReference>
<dbReference type="Gene3D" id="3.30.450.20">
    <property type="entry name" value="PAS domain"/>
    <property type="match status" value="1"/>
</dbReference>
<evidence type="ECO:0000313" key="8">
    <source>
        <dbReference type="Proteomes" id="UP000018542"/>
    </source>
</evidence>
<feature type="region of interest" description="Disordered" evidence="2">
    <location>
        <begin position="1"/>
        <end position="22"/>
    </location>
</feature>
<feature type="compositionally biased region" description="Polar residues" evidence="2">
    <location>
        <begin position="1"/>
        <end position="10"/>
    </location>
</feature>
<dbReference type="InterPro" id="IPR000700">
    <property type="entry name" value="PAS-assoc_C"/>
</dbReference>
<evidence type="ECO:0000259" key="4">
    <source>
        <dbReference type="PROSITE" id="PS50113"/>
    </source>
</evidence>
<feature type="compositionally biased region" description="Basic and acidic residues" evidence="2">
    <location>
        <begin position="13"/>
        <end position="22"/>
    </location>
</feature>
<dbReference type="InterPro" id="IPR043128">
    <property type="entry name" value="Rev_trsase/Diguanyl_cyclase"/>
</dbReference>
<dbReference type="Gene3D" id="3.20.20.450">
    <property type="entry name" value="EAL domain"/>
    <property type="match status" value="1"/>
</dbReference>
<reference evidence="7 8" key="1">
    <citation type="journal article" date="2014" name="Genome Announc.">
        <title>Complete Genome Sequence of Hyphomicrobium nitrativorans Strain NL23, a Denitrifying Bacterium Isolated from Biofilm of a Methanol-Fed Denitrification System Treating Seawater at the Montreal Biodome.</title>
        <authorList>
            <person name="Martineau C."/>
            <person name="Villeneuve C."/>
            <person name="Mauffrey F."/>
            <person name="Villemur R."/>
        </authorList>
    </citation>
    <scope>NUCLEOTIDE SEQUENCE [LARGE SCALE GENOMIC DNA]</scope>
    <source>
        <strain evidence="7">NL23</strain>
    </source>
</reference>
<evidence type="ECO:0000259" key="6">
    <source>
        <dbReference type="PROSITE" id="PS50887"/>
    </source>
</evidence>
<dbReference type="InterPro" id="IPR000014">
    <property type="entry name" value="PAS"/>
</dbReference>
<dbReference type="InterPro" id="IPR001610">
    <property type="entry name" value="PAC"/>
</dbReference>
<dbReference type="KEGG" id="hni:W911_12110"/>
<dbReference type="NCBIfam" id="TIGR00254">
    <property type="entry name" value="GGDEF"/>
    <property type="match status" value="1"/>
</dbReference>
<dbReference type="InterPro" id="IPR052155">
    <property type="entry name" value="Biofilm_reg_signaling"/>
</dbReference>
<feature type="domain" description="EAL" evidence="5">
    <location>
        <begin position="326"/>
        <end position="580"/>
    </location>
</feature>
<dbReference type="HOGENOM" id="CLU_000445_70_50_5"/>
<name>V5SEM2_9HYPH</name>
<evidence type="ECO:0000256" key="1">
    <source>
        <dbReference type="ARBA" id="ARBA00051114"/>
    </source>
</evidence>
<sequence>MLQFSLSTPRASAHAEEASDRAPTETVVNLANAVFNCSQEAIVVTDTEGMVIAVNPAFTTISGYSALEVVGRSMRSLQSGRHRRAFYRELWAHVAEHGYWQGEIWNKRKNGKIYPALLTLSSVRDANGRVTHFIGSTADLSRIKKSELELDHAAHHDDLTGLPNRRLLITHLDRALHRAVRQGAMGAVLFIDLDRFKLVNDSLGHGAGDELLRLATRRLRESLRSNDLLARFGGDEFIVLLEQTSPEGAGIVAQHVIDRLTEPFLLPAGEEIYIGASIGISFFPNDSSRADELLQHADAALYQAKSAGRSTYRVYSSDLTAVANTRLTMEAQLRRALERDEFVLHYQPLVSLTTGRVFGLEALIRWQDPERGLISPADFLPVAEETGLIVPIGNRMLKVAAAQMKMWRHSGLALDLMAVNISPRQFRHLDFAGNLAATLRETRLSPELLELEITEETLMDSLAATRTTLAALKSLGVGLAVDDFGTGYSSLAYLKTLPCDTLKIDRSFVTDLGQDPASEAIVTAIIRLAECLGLSVLAEGIETQQQRDILAASGCHMGQGFLFARAVPAHEVPSLPGLGRVP</sequence>
<organism evidence="7 8">
    <name type="scientific">Hyphomicrobium nitrativorans NL23</name>
    <dbReference type="NCBI Taxonomy" id="1029756"/>
    <lineage>
        <taxon>Bacteria</taxon>
        <taxon>Pseudomonadati</taxon>
        <taxon>Pseudomonadota</taxon>
        <taxon>Alphaproteobacteria</taxon>
        <taxon>Hyphomicrobiales</taxon>
        <taxon>Hyphomicrobiaceae</taxon>
        <taxon>Hyphomicrobium</taxon>
    </lineage>
</organism>
<dbReference type="GO" id="GO:0071111">
    <property type="term" value="F:cyclic-guanylate-specific phosphodiesterase activity"/>
    <property type="evidence" value="ECO:0007669"/>
    <property type="project" value="UniProtKB-EC"/>
</dbReference>
<dbReference type="PANTHER" id="PTHR44757:SF2">
    <property type="entry name" value="BIOFILM ARCHITECTURE MAINTENANCE PROTEIN MBAA"/>
    <property type="match status" value="1"/>
</dbReference>
<dbReference type="CDD" id="cd00130">
    <property type="entry name" value="PAS"/>
    <property type="match status" value="1"/>
</dbReference>
<dbReference type="Proteomes" id="UP000018542">
    <property type="component" value="Chromosome"/>
</dbReference>
<dbReference type="SUPFAM" id="SSF141868">
    <property type="entry name" value="EAL domain-like"/>
    <property type="match status" value="1"/>
</dbReference>
<dbReference type="Gene3D" id="3.30.70.270">
    <property type="match status" value="1"/>
</dbReference>
<dbReference type="SUPFAM" id="SSF55785">
    <property type="entry name" value="PYP-like sensor domain (PAS domain)"/>
    <property type="match status" value="1"/>
</dbReference>
<dbReference type="PROSITE" id="PS50112">
    <property type="entry name" value="PAS"/>
    <property type="match status" value="1"/>
</dbReference>
<dbReference type="Pfam" id="PF00990">
    <property type="entry name" value="GGDEF"/>
    <property type="match status" value="1"/>
</dbReference>
<dbReference type="InterPro" id="IPR029787">
    <property type="entry name" value="Nucleotide_cyclase"/>
</dbReference>
<dbReference type="SMART" id="SM00052">
    <property type="entry name" value="EAL"/>
    <property type="match status" value="1"/>
</dbReference>
<feature type="domain" description="PAC" evidence="4">
    <location>
        <begin position="100"/>
        <end position="152"/>
    </location>
</feature>
<dbReference type="Pfam" id="PF00563">
    <property type="entry name" value="EAL"/>
    <property type="match status" value="1"/>
</dbReference>
<dbReference type="SMART" id="SM00086">
    <property type="entry name" value="PAC"/>
    <property type="match status" value="1"/>
</dbReference>
<keyword evidence="8" id="KW-1185">Reference proteome</keyword>
<protein>
    <submittedName>
        <fullName evidence="7">Diguanylate cyclase</fullName>
    </submittedName>
</protein>
<dbReference type="PROSITE" id="PS50887">
    <property type="entry name" value="GGDEF"/>
    <property type="match status" value="1"/>
</dbReference>
<evidence type="ECO:0000313" key="7">
    <source>
        <dbReference type="EMBL" id="AHB48978.1"/>
    </source>
</evidence>
<dbReference type="Pfam" id="PF13426">
    <property type="entry name" value="PAS_9"/>
    <property type="match status" value="1"/>
</dbReference>
<dbReference type="FunFam" id="3.20.20.450:FF:000001">
    <property type="entry name" value="Cyclic di-GMP phosphodiesterase yahA"/>
    <property type="match status" value="1"/>
</dbReference>
<feature type="domain" description="GGDEF" evidence="6">
    <location>
        <begin position="184"/>
        <end position="317"/>
    </location>
</feature>
<dbReference type="STRING" id="1029756.W911_12110"/>
<dbReference type="FunFam" id="3.30.70.270:FF:000001">
    <property type="entry name" value="Diguanylate cyclase domain protein"/>
    <property type="match status" value="1"/>
</dbReference>
<dbReference type="SMART" id="SM00091">
    <property type="entry name" value="PAS"/>
    <property type="match status" value="1"/>
</dbReference>
<feature type="domain" description="PAS" evidence="3">
    <location>
        <begin position="34"/>
        <end position="74"/>
    </location>
</feature>
<comment type="catalytic activity">
    <reaction evidence="1">
        <text>3',3'-c-di-GMP + H2O = 5'-phosphoguanylyl(3'-&gt;5')guanosine + H(+)</text>
        <dbReference type="Rhea" id="RHEA:24902"/>
        <dbReference type="ChEBI" id="CHEBI:15377"/>
        <dbReference type="ChEBI" id="CHEBI:15378"/>
        <dbReference type="ChEBI" id="CHEBI:58754"/>
        <dbReference type="ChEBI" id="CHEBI:58805"/>
        <dbReference type="EC" id="3.1.4.52"/>
    </reaction>
    <physiologicalReaction direction="left-to-right" evidence="1">
        <dbReference type="Rhea" id="RHEA:24903"/>
    </physiologicalReaction>
</comment>
<dbReference type="SMART" id="SM00267">
    <property type="entry name" value="GGDEF"/>
    <property type="match status" value="1"/>
</dbReference>
<dbReference type="CDD" id="cd01948">
    <property type="entry name" value="EAL"/>
    <property type="match status" value="1"/>
</dbReference>
<accession>V5SEM2</accession>
<gene>
    <name evidence="7" type="ORF">W911_12110</name>
</gene>
<dbReference type="InterPro" id="IPR000160">
    <property type="entry name" value="GGDEF_dom"/>
</dbReference>
<dbReference type="CDD" id="cd01949">
    <property type="entry name" value="GGDEF"/>
    <property type="match status" value="1"/>
</dbReference>
<evidence type="ECO:0000259" key="5">
    <source>
        <dbReference type="PROSITE" id="PS50883"/>
    </source>
</evidence>
<dbReference type="NCBIfam" id="TIGR00229">
    <property type="entry name" value="sensory_box"/>
    <property type="match status" value="1"/>
</dbReference>
<dbReference type="PANTHER" id="PTHR44757">
    <property type="entry name" value="DIGUANYLATE CYCLASE DGCP"/>
    <property type="match status" value="1"/>
</dbReference>
<dbReference type="OrthoDB" id="9814202at2"/>
<dbReference type="EMBL" id="CP006912">
    <property type="protein sequence ID" value="AHB48978.1"/>
    <property type="molecule type" value="Genomic_DNA"/>
</dbReference>